<feature type="signal peptide" evidence="1">
    <location>
        <begin position="1"/>
        <end position="22"/>
    </location>
</feature>
<evidence type="ECO:0000256" key="1">
    <source>
        <dbReference type="SAM" id="SignalP"/>
    </source>
</evidence>
<keyword evidence="3" id="KW-1185">Reference proteome</keyword>
<dbReference type="PATRIC" id="fig|1301098.3.peg.3805"/>
<evidence type="ECO:0000313" key="2">
    <source>
        <dbReference type="EMBL" id="CDF85133.1"/>
    </source>
</evidence>
<dbReference type="eggNOG" id="COG4786">
    <property type="taxonomic scope" value="Bacteria"/>
</dbReference>
<dbReference type="AlphaFoldDB" id="A0A024HL44"/>
<name>A0A024HL44_PSEKB</name>
<reference evidence="2 3" key="2">
    <citation type="submission" date="2014-05" db="EMBL/GenBank/DDBJ databases">
        <title>Genome sequence of the 3-chlorobenzoate degrading bacterium Pseudomonas knackmussii B13 shows multiple evidence for horizontal gene transfer.</title>
        <authorList>
            <person name="Miyazaki R."/>
            <person name="Bertelli C."/>
            <person name="Falquet L."/>
            <person name="Robinson-Rechavi M."/>
            <person name="Gharib W."/>
            <person name="Roy S."/>
            <person name="Van der Meer J.R."/>
        </authorList>
    </citation>
    <scope>NUCLEOTIDE SEQUENCE [LARGE SCALE GENOMIC DNA]</scope>
    <source>
        <strain evidence="2 3">B13</strain>
    </source>
</reference>
<dbReference type="Proteomes" id="UP000025241">
    <property type="component" value="Chromosome I"/>
</dbReference>
<feature type="chain" id="PRO_5001533334" description="DUF2950 domain-containing protein" evidence="1">
    <location>
        <begin position="23"/>
        <end position="298"/>
    </location>
</feature>
<dbReference type="RefSeq" id="WP_043253496.1">
    <property type="nucleotide sequence ID" value="NZ_HG322950.1"/>
</dbReference>
<dbReference type="HOGENOM" id="CLU_078227_0_0_6"/>
<gene>
    <name evidence="2" type="ORF">PKB_3795</name>
</gene>
<dbReference type="OrthoDB" id="108782at2"/>
<dbReference type="KEGG" id="pkc:PKB_3795"/>
<dbReference type="EMBL" id="HG322950">
    <property type="protein sequence ID" value="CDF85133.1"/>
    <property type="molecule type" value="Genomic_DNA"/>
</dbReference>
<keyword evidence="1" id="KW-0732">Signal</keyword>
<evidence type="ECO:0008006" key="4">
    <source>
        <dbReference type="Google" id="ProtNLM"/>
    </source>
</evidence>
<protein>
    <recommendedName>
        <fullName evidence="4">DUF2950 domain-containing protein</fullName>
    </recommendedName>
</protein>
<proteinExistence type="predicted"/>
<sequence length="298" mass="33057">MPLIPRIALFSLLPLLIPPAQAQEVFKSPDEAAAAFVAALGTEHADADRLAKLLGDDWHNYIPVKNIERKDVDAFLDLYKQHHEIRDDGKGRAHLVAGNEGWTLPILLRQGKDGWAFDAKDSVDEIRDRRIGRNELATIQAVKAYHDAQLDYATKDRNGDGLLEYAQKFESADGKFDGLYWADQPGVEESPLGPLFGDAKPEGEWHGYHYRILTAQGPSAPGGAYDYRIGKHMTRGFALVAWPARYGDSGVMTFMISHDGEVFEKDMGPDSAKLALAMKNFDPDSSWTEVKDDDTASN</sequence>
<organism evidence="2 3">
    <name type="scientific">Pseudomonas knackmussii (strain DSM 6978 / CCUG 54928 / LMG 23759 / B13)</name>
    <dbReference type="NCBI Taxonomy" id="1301098"/>
    <lineage>
        <taxon>Bacteria</taxon>
        <taxon>Pseudomonadati</taxon>
        <taxon>Pseudomonadota</taxon>
        <taxon>Gammaproteobacteria</taxon>
        <taxon>Pseudomonadales</taxon>
        <taxon>Pseudomonadaceae</taxon>
        <taxon>Pseudomonas</taxon>
    </lineage>
</organism>
<reference evidence="2 3" key="1">
    <citation type="submission" date="2013-03" db="EMBL/GenBank/DDBJ databases">
        <authorList>
            <person name="Linke B."/>
        </authorList>
    </citation>
    <scope>NUCLEOTIDE SEQUENCE [LARGE SCALE GENOMIC DNA]</scope>
    <source>
        <strain evidence="2 3">B13</strain>
    </source>
</reference>
<dbReference type="STRING" id="1301098.PKB_3795"/>
<dbReference type="InterPro" id="IPR021556">
    <property type="entry name" value="DUF2950"/>
</dbReference>
<evidence type="ECO:0000313" key="3">
    <source>
        <dbReference type="Proteomes" id="UP000025241"/>
    </source>
</evidence>
<dbReference type="Pfam" id="PF11453">
    <property type="entry name" value="DUF2950"/>
    <property type="match status" value="1"/>
</dbReference>
<accession>A0A024HL44</accession>